<dbReference type="SUPFAM" id="SSF56176">
    <property type="entry name" value="FAD-binding/transporter-associated domain-like"/>
    <property type="match status" value="1"/>
</dbReference>
<dbReference type="Gene3D" id="1.10.45.10">
    <property type="entry name" value="Vanillyl-alcohol Oxidase, Chain A, domain 4"/>
    <property type="match status" value="1"/>
</dbReference>
<dbReference type="InterPro" id="IPR004113">
    <property type="entry name" value="FAD-bd_oxidored_4_C"/>
</dbReference>
<dbReference type="InterPro" id="IPR016171">
    <property type="entry name" value="Vanillyl_alc_oxidase_C-sub2"/>
</dbReference>
<evidence type="ECO:0000256" key="5">
    <source>
        <dbReference type="ARBA" id="ARBA00023002"/>
    </source>
</evidence>
<dbReference type="PROSITE" id="PS00198">
    <property type="entry name" value="4FE4S_FER_1"/>
    <property type="match status" value="1"/>
</dbReference>
<dbReference type="InterPro" id="IPR016166">
    <property type="entry name" value="FAD-bd_PCMH"/>
</dbReference>
<dbReference type="InterPro" id="IPR017900">
    <property type="entry name" value="4Fe4S_Fe_S_CS"/>
</dbReference>
<keyword evidence="6" id="KW-0408">Iron</keyword>
<dbReference type="Pfam" id="PF02754">
    <property type="entry name" value="CCG"/>
    <property type="match status" value="1"/>
</dbReference>
<dbReference type="Gene3D" id="3.30.70.2740">
    <property type="match status" value="1"/>
</dbReference>
<evidence type="ECO:0000313" key="10">
    <source>
        <dbReference type="Proteomes" id="UP001501822"/>
    </source>
</evidence>
<organism evidence="9 10">
    <name type="scientific">Actinoallomurus spadix</name>
    <dbReference type="NCBI Taxonomy" id="79912"/>
    <lineage>
        <taxon>Bacteria</taxon>
        <taxon>Bacillati</taxon>
        <taxon>Actinomycetota</taxon>
        <taxon>Actinomycetes</taxon>
        <taxon>Streptosporangiales</taxon>
        <taxon>Thermomonosporaceae</taxon>
        <taxon>Actinoallomurus</taxon>
    </lineage>
</organism>
<evidence type="ECO:0000313" key="9">
    <source>
        <dbReference type="EMBL" id="GAA0314425.1"/>
    </source>
</evidence>
<gene>
    <name evidence="9" type="ORF">GCM10010151_00630</name>
</gene>
<dbReference type="Pfam" id="PF01565">
    <property type="entry name" value="FAD_binding_4"/>
    <property type="match status" value="1"/>
</dbReference>
<reference evidence="9 10" key="1">
    <citation type="journal article" date="2019" name="Int. J. Syst. Evol. Microbiol.">
        <title>The Global Catalogue of Microorganisms (GCM) 10K type strain sequencing project: providing services to taxonomists for standard genome sequencing and annotation.</title>
        <authorList>
            <consortium name="The Broad Institute Genomics Platform"/>
            <consortium name="The Broad Institute Genome Sequencing Center for Infectious Disease"/>
            <person name="Wu L."/>
            <person name="Ma J."/>
        </authorList>
    </citation>
    <scope>NUCLEOTIDE SEQUENCE [LARGE SCALE GENOMIC DNA]</scope>
    <source>
        <strain evidence="9 10">JCM 3146</strain>
    </source>
</reference>
<evidence type="ECO:0000256" key="6">
    <source>
        <dbReference type="ARBA" id="ARBA00023004"/>
    </source>
</evidence>
<comment type="cofactor">
    <cofactor evidence="1">
        <name>FAD</name>
        <dbReference type="ChEBI" id="CHEBI:57692"/>
    </cofactor>
</comment>
<comment type="caution">
    <text evidence="9">The sequence shown here is derived from an EMBL/GenBank/DDBJ whole genome shotgun (WGS) entry which is preliminary data.</text>
</comment>
<dbReference type="InterPro" id="IPR016164">
    <property type="entry name" value="FAD-linked_Oxase-like_C"/>
</dbReference>
<protein>
    <submittedName>
        <fullName evidence="9">FAD-binding and (Fe-S)-binding domain-containing protein</fullName>
    </submittedName>
</protein>
<evidence type="ECO:0000256" key="1">
    <source>
        <dbReference type="ARBA" id="ARBA00001974"/>
    </source>
</evidence>
<dbReference type="Proteomes" id="UP001501822">
    <property type="component" value="Unassembled WGS sequence"/>
</dbReference>
<evidence type="ECO:0000256" key="7">
    <source>
        <dbReference type="ARBA" id="ARBA00023014"/>
    </source>
</evidence>
<evidence type="ECO:0000256" key="4">
    <source>
        <dbReference type="ARBA" id="ARBA00022827"/>
    </source>
</evidence>
<keyword evidence="4" id="KW-0274">FAD</keyword>
<dbReference type="InterPro" id="IPR009051">
    <property type="entry name" value="Helical_ferredxn"/>
</dbReference>
<keyword evidence="3" id="KW-0479">Metal-binding</keyword>
<dbReference type="EMBL" id="BAAABM010000002">
    <property type="protein sequence ID" value="GAA0314425.1"/>
    <property type="molecule type" value="Genomic_DNA"/>
</dbReference>
<evidence type="ECO:0000259" key="8">
    <source>
        <dbReference type="PROSITE" id="PS51387"/>
    </source>
</evidence>
<name>A0ABN0VQ31_9ACTN</name>
<proteinExistence type="predicted"/>
<dbReference type="PANTHER" id="PTHR11748">
    <property type="entry name" value="D-LACTATE DEHYDROGENASE"/>
    <property type="match status" value="1"/>
</dbReference>
<evidence type="ECO:0000256" key="3">
    <source>
        <dbReference type="ARBA" id="ARBA00022723"/>
    </source>
</evidence>
<dbReference type="PROSITE" id="PS51387">
    <property type="entry name" value="FAD_PCMH"/>
    <property type="match status" value="1"/>
</dbReference>
<keyword evidence="2" id="KW-0285">Flavoprotein</keyword>
<dbReference type="SUPFAM" id="SSF55103">
    <property type="entry name" value="FAD-linked oxidases, C-terminal domain"/>
    <property type="match status" value="1"/>
</dbReference>
<dbReference type="InterPro" id="IPR004017">
    <property type="entry name" value="Cys_rich_dom"/>
</dbReference>
<dbReference type="Pfam" id="PF13183">
    <property type="entry name" value="Fer4_8"/>
    <property type="match status" value="1"/>
</dbReference>
<dbReference type="Gene3D" id="1.10.1060.10">
    <property type="entry name" value="Alpha-helical ferredoxin"/>
    <property type="match status" value="1"/>
</dbReference>
<keyword evidence="7" id="KW-0411">Iron-sulfur</keyword>
<sequence>MSLQRDLEARVDGEVRFDAGSRAAYSHDSSNYRQTPIGVVVPHNVDAAVEAVRVCREHDAPVFSRGGGTSLAGECCNEGVVIDWSKYCNNLIRLDEDRRRALVQPGICLDDLNDLLAPHGLQVGPKPSTHDTCTIGGMIGNNSCGATAQAYGKMADSVIRLEVLTYDGVRMWVGETSDEEYEKILAEGGRRAEIYRAMRGLIDDNLALIRTRYPDIPRRISGYNLDSLLPENHFNVARALVGSESTLVTVLHAEIELFPVPNHQTLAVLGYPDIFRAGDAVTRVASYKPLALEGLDETLIDIARAENVAGKQALGGLPEGSGWLMVRFGGDTREEADERAERMIRDLKGTEHDPHVAFLDDPGEEERLWKIREAGLGATAYPPGHPDTHEGWEDAAVPPDRLGDYLRDFRALLNEFDYGQASLYGHFGQGCVHTRIAFDLEDPDGVGKYRRFVERAARLVASYGGSLSGEHGDGQSRAELLPIMFGDEVVALFGRYKRIFDPGDRMNPGKVAAPPGRRVHRLDENLDHLDYNPREPRTHFSYPEDHHRFTHAAARCVGIGKCRSSSGGVMCPSYRVTREEEHSTRGRARVLMEMMRGETITDGWRSEDVNDALDLCLACKGCRGECPVHVDMATYKAEFLSHHYRWRIRPREHYSMGWLPLSARLAAAAPGLVNKVTHAPGLNRVVKWAGGVDRRRDLPHFAGERFTDWFARRGSQGDGDPVVLWPDTFTNNFHPDAGKAAVRVLEAAGFRVEVPPVPLCCGLTWISTGQLGTAARVLRRTVRALAPRLRRGVPVIGLEPSCTAVFRSDAPELLDGEPVAEDVRLLAKRTHSLSEFLLDRAPGFVTAPLPGTGVHAIAQPHCHQHAIWGFDADGELLARAGIQAEVLDEGCCGLAGNFGFERGHYEVSVGVGELGVLPAVRKAPDGTRILADGFSCRTQIEQRTDARPVHLAELLAEVLT</sequence>
<dbReference type="PANTHER" id="PTHR11748:SF119">
    <property type="entry name" value="D-2-HYDROXYGLUTARATE DEHYDROGENASE"/>
    <property type="match status" value="1"/>
</dbReference>
<keyword evidence="10" id="KW-1185">Reference proteome</keyword>
<keyword evidence="5" id="KW-0560">Oxidoreductase</keyword>
<dbReference type="RefSeq" id="WP_252810512.1">
    <property type="nucleotide sequence ID" value="NZ_BAAABM010000002.1"/>
</dbReference>
<dbReference type="InterPro" id="IPR017896">
    <property type="entry name" value="4Fe4S_Fe-S-bd"/>
</dbReference>
<dbReference type="SUPFAM" id="SSF46548">
    <property type="entry name" value="alpha-helical ferredoxin"/>
    <property type="match status" value="1"/>
</dbReference>
<dbReference type="InterPro" id="IPR006094">
    <property type="entry name" value="Oxid_FAD_bind_N"/>
</dbReference>
<evidence type="ECO:0000256" key="2">
    <source>
        <dbReference type="ARBA" id="ARBA00022630"/>
    </source>
</evidence>
<dbReference type="InterPro" id="IPR036318">
    <property type="entry name" value="FAD-bd_PCMH-like_sf"/>
</dbReference>
<dbReference type="Gene3D" id="3.30.465.10">
    <property type="match status" value="1"/>
</dbReference>
<dbReference type="Pfam" id="PF02913">
    <property type="entry name" value="FAD-oxidase_C"/>
    <property type="match status" value="1"/>
</dbReference>
<dbReference type="InterPro" id="IPR016169">
    <property type="entry name" value="FAD-bd_PCMH_sub2"/>
</dbReference>
<feature type="domain" description="FAD-binding PCMH-type" evidence="8">
    <location>
        <begin position="32"/>
        <end position="260"/>
    </location>
</feature>
<accession>A0ABN0VQ31</accession>